<gene>
    <name evidence="2" type="ORF">LX12_003076</name>
</gene>
<evidence type="ECO:0000313" key="2">
    <source>
        <dbReference type="EMBL" id="MCP2161877.1"/>
    </source>
</evidence>
<dbReference type="EMBL" id="JAMTCG010000005">
    <property type="protein sequence ID" value="MCP2161877.1"/>
    <property type="molecule type" value="Genomic_DNA"/>
</dbReference>
<organism evidence="2 3">
    <name type="scientific">Williamsia serinedens</name>
    <dbReference type="NCBI Taxonomy" id="391736"/>
    <lineage>
        <taxon>Bacteria</taxon>
        <taxon>Bacillati</taxon>
        <taxon>Actinomycetota</taxon>
        <taxon>Actinomycetes</taxon>
        <taxon>Mycobacteriales</taxon>
        <taxon>Nocardiaceae</taxon>
        <taxon>Williamsia</taxon>
    </lineage>
</organism>
<name>A0ABT1H556_9NOCA</name>
<reference evidence="2 3" key="1">
    <citation type="submission" date="2022-06" db="EMBL/GenBank/DDBJ databases">
        <title>Genomic Encyclopedia of Archaeal and Bacterial Type Strains, Phase II (KMG-II): from individual species to whole genera.</title>
        <authorList>
            <person name="Goeker M."/>
        </authorList>
    </citation>
    <scope>NUCLEOTIDE SEQUENCE [LARGE SCALE GENOMIC DNA]</scope>
    <source>
        <strain evidence="2 3">DSM 45037</strain>
    </source>
</reference>
<protein>
    <submittedName>
        <fullName evidence="2">Uncharacterized protein</fullName>
    </submittedName>
</protein>
<dbReference type="RefSeq" id="WP_253655449.1">
    <property type="nucleotide sequence ID" value="NZ_BAAAOE010000001.1"/>
</dbReference>
<proteinExistence type="predicted"/>
<evidence type="ECO:0000313" key="3">
    <source>
        <dbReference type="Proteomes" id="UP001205740"/>
    </source>
</evidence>
<comment type="caution">
    <text evidence="2">The sequence shown here is derived from an EMBL/GenBank/DDBJ whole genome shotgun (WGS) entry which is preliminary data.</text>
</comment>
<accession>A0ABT1H556</accession>
<evidence type="ECO:0000256" key="1">
    <source>
        <dbReference type="SAM" id="MobiDB-lite"/>
    </source>
</evidence>
<sequence length="85" mass="8200">MSRSVVSSPPTSRRHLGGLVAVVAAAVAGVVAVVRRRGAAGAPAPAPHTTSPAGHIAADGSTVTMQPNAGGVSVTPHPSSTADET</sequence>
<dbReference type="Proteomes" id="UP001205740">
    <property type="component" value="Unassembled WGS sequence"/>
</dbReference>
<keyword evidence="3" id="KW-1185">Reference proteome</keyword>
<feature type="compositionally biased region" description="Polar residues" evidence="1">
    <location>
        <begin position="76"/>
        <end position="85"/>
    </location>
</feature>
<feature type="region of interest" description="Disordered" evidence="1">
    <location>
        <begin position="38"/>
        <end position="85"/>
    </location>
</feature>